<name>A0AA35PYA5_9HYPO</name>
<protein>
    <submittedName>
        <fullName evidence="2">Uncharacterized protein</fullName>
    </submittedName>
</protein>
<evidence type="ECO:0000313" key="3">
    <source>
        <dbReference type="Proteomes" id="UP001160390"/>
    </source>
</evidence>
<dbReference type="AlphaFoldDB" id="A0AA35PYA5"/>
<dbReference type="EMBL" id="CABFNP030000582">
    <property type="protein sequence ID" value="CAI6047436.1"/>
    <property type="molecule type" value="Genomic_DNA"/>
</dbReference>
<sequence>MTIRDDQNRQHQSLWTDLDAFDEAEKQRNRKLLERSVVKVLARLHQEPSQSQNQLVSTSSLDFLTSQPPDVRYGARPALPGAEYAHPGYRPALPPPPGRHYRDARRSLPDPDGQYYNAQPEYDEYDAHHEEYEPAPPLRHTPTHREQLLLANSPYVTPRSARSSKRTP</sequence>
<evidence type="ECO:0000256" key="1">
    <source>
        <dbReference type="SAM" id="MobiDB-lite"/>
    </source>
</evidence>
<proteinExistence type="predicted"/>
<feature type="compositionally biased region" description="Polar residues" evidence="1">
    <location>
        <begin position="47"/>
        <end position="68"/>
    </location>
</feature>
<dbReference type="Proteomes" id="UP001160390">
    <property type="component" value="Unassembled WGS sequence"/>
</dbReference>
<evidence type="ECO:0000313" key="2">
    <source>
        <dbReference type="EMBL" id="CAI6047436.1"/>
    </source>
</evidence>
<keyword evidence="3" id="KW-1185">Reference proteome</keyword>
<accession>A0AA35PYA5</accession>
<feature type="region of interest" description="Disordered" evidence="1">
    <location>
        <begin position="46"/>
        <end position="168"/>
    </location>
</feature>
<organism evidence="2 3">
    <name type="scientific">Clonostachys chloroleuca</name>
    <dbReference type="NCBI Taxonomy" id="1926264"/>
    <lineage>
        <taxon>Eukaryota</taxon>
        <taxon>Fungi</taxon>
        <taxon>Dikarya</taxon>
        <taxon>Ascomycota</taxon>
        <taxon>Pezizomycotina</taxon>
        <taxon>Sordariomycetes</taxon>
        <taxon>Hypocreomycetidae</taxon>
        <taxon>Hypocreales</taxon>
        <taxon>Bionectriaceae</taxon>
        <taxon>Clonostachys</taxon>
    </lineage>
</organism>
<reference evidence="2" key="1">
    <citation type="submission" date="2023-01" db="EMBL/GenBank/DDBJ databases">
        <authorList>
            <person name="Piombo E."/>
        </authorList>
    </citation>
    <scope>NUCLEOTIDE SEQUENCE</scope>
</reference>
<gene>
    <name evidence="2" type="ORF">CCHLO57077_00013010</name>
</gene>
<feature type="compositionally biased region" description="Basic and acidic residues" evidence="1">
    <location>
        <begin position="100"/>
        <end position="109"/>
    </location>
</feature>
<comment type="caution">
    <text evidence="2">The sequence shown here is derived from an EMBL/GenBank/DDBJ whole genome shotgun (WGS) entry which is preliminary data.</text>
</comment>